<name>A0A059FTL3_9PROT</name>
<gene>
    <name evidence="1" type="ORF">HJO_01450</name>
</gene>
<dbReference type="eggNOG" id="COG2755">
    <property type="taxonomic scope" value="Bacteria"/>
</dbReference>
<dbReference type="Gene3D" id="3.40.50.1110">
    <property type="entry name" value="SGNH hydrolase"/>
    <property type="match status" value="1"/>
</dbReference>
<dbReference type="GO" id="GO:0016788">
    <property type="term" value="F:hydrolase activity, acting on ester bonds"/>
    <property type="evidence" value="ECO:0007669"/>
    <property type="project" value="UniProtKB-ARBA"/>
</dbReference>
<accession>A0A059FTL3</accession>
<evidence type="ECO:0008006" key="3">
    <source>
        <dbReference type="Google" id="ProtNLM"/>
    </source>
</evidence>
<comment type="caution">
    <text evidence="1">The sequence shown here is derived from an EMBL/GenBank/DDBJ whole genome shotgun (WGS) entry which is preliminary data.</text>
</comment>
<dbReference type="EMBL" id="ARYK01000001">
    <property type="protein sequence ID" value="KCZ93999.1"/>
    <property type="molecule type" value="Genomic_DNA"/>
</dbReference>
<dbReference type="PATRIC" id="fig|1280950.3.peg.298"/>
<dbReference type="InterPro" id="IPR036514">
    <property type="entry name" value="SGNH_hydro_sf"/>
</dbReference>
<evidence type="ECO:0000313" key="2">
    <source>
        <dbReference type="Proteomes" id="UP000025171"/>
    </source>
</evidence>
<protein>
    <recommendedName>
        <fullName evidence="3">SGNH hydrolase-type esterase domain-containing protein</fullName>
    </recommendedName>
</protein>
<evidence type="ECO:0000313" key="1">
    <source>
        <dbReference type="EMBL" id="KCZ93999.1"/>
    </source>
</evidence>
<sequence length="245" mass="27039">MPARVASSGHRLCIYGCSFTYGTGLADDETFTALLQALLPDARVHNRGIGGHGTVQNLLQFRTDLREGAVDAAIFAVISDHKYRNIVHPHRMRQVRGPEWHRIGIEHRPTAHRAADGTLAIRYSPFWRPGLMYSDLDGYLPDAEDILPDDYSINSTTFAVLETAKEMAQSHGVPLLIALLDDLDPGFNAGLIQQFPDALDVSTPYDPVHTFLPADIHPNVEANRLFAERLADPAALLCEHDGVAR</sequence>
<proteinExistence type="predicted"/>
<reference evidence="1 2" key="1">
    <citation type="journal article" date="2014" name="Antonie Van Leeuwenhoek">
        <title>Hyphomonas beringensis sp. nov. and Hyphomonas chukchiensis sp. nov., isolated from surface seawater of the Bering Sea and Chukchi Sea.</title>
        <authorList>
            <person name="Li C."/>
            <person name="Lai Q."/>
            <person name="Li G."/>
            <person name="Dong C."/>
            <person name="Wang J."/>
            <person name="Liao Y."/>
            <person name="Shao Z."/>
        </authorList>
    </citation>
    <scope>NUCLEOTIDE SEQUENCE [LARGE SCALE GENOMIC DNA]</scope>
    <source>
        <strain evidence="1 2">MHS-2</strain>
    </source>
</reference>
<dbReference type="SUPFAM" id="SSF52266">
    <property type="entry name" value="SGNH hydrolase"/>
    <property type="match status" value="1"/>
</dbReference>
<dbReference type="AlphaFoldDB" id="A0A059FTL3"/>
<dbReference type="STRING" id="1280950.HJO_01450"/>
<organism evidence="1 2">
    <name type="scientific">Hyphomonas johnsonii MHS-2</name>
    <dbReference type="NCBI Taxonomy" id="1280950"/>
    <lineage>
        <taxon>Bacteria</taxon>
        <taxon>Pseudomonadati</taxon>
        <taxon>Pseudomonadota</taxon>
        <taxon>Alphaproteobacteria</taxon>
        <taxon>Hyphomonadales</taxon>
        <taxon>Hyphomonadaceae</taxon>
        <taxon>Hyphomonas</taxon>
    </lineage>
</organism>
<dbReference type="Proteomes" id="UP000025171">
    <property type="component" value="Unassembled WGS sequence"/>
</dbReference>
<keyword evidence="2" id="KW-1185">Reference proteome</keyword>